<gene>
    <name evidence="2" type="ORF">NDU88_001165</name>
</gene>
<evidence type="ECO:0000313" key="3">
    <source>
        <dbReference type="Proteomes" id="UP001066276"/>
    </source>
</evidence>
<evidence type="ECO:0000313" key="2">
    <source>
        <dbReference type="EMBL" id="KAJ1103744.1"/>
    </source>
</evidence>
<accession>A0AAV7MMP7</accession>
<name>A0AAV7MMP7_PLEWA</name>
<feature type="compositionally biased region" description="Polar residues" evidence="1">
    <location>
        <begin position="104"/>
        <end position="125"/>
    </location>
</feature>
<proteinExistence type="predicted"/>
<organism evidence="2 3">
    <name type="scientific">Pleurodeles waltl</name>
    <name type="common">Iberian ribbed newt</name>
    <dbReference type="NCBI Taxonomy" id="8319"/>
    <lineage>
        <taxon>Eukaryota</taxon>
        <taxon>Metazoa</taxon>
        <taxon>Chordata</taxon>
        <taxon>Craniata</taxon>
        <taxon>Vertebrata</taxon>
        <taxon>Euteleostomi</taxon>
        <taxon>Amphibia</taxon>
        <taxon>Batrachia</taxon>
        <taxon>Caudata</taxon>
        <taxon>Salamandroidea</taxon>
        <taxon>Salamandridae</taxon>
        <taxon>Pleurodelinae</taxon>
        <taxon>Pleurodeles</taxon>
    </lineage>
</organism>
<protein>
    <submittedName>
        <fullName evidence="2">Uncharacterized protein</fullName>
    </submittedName>
</protein>
<dbReference type="Proteomes" id="UP001066276">
    <property type="component" value="Chromosome 9"/>
</dbReference>
<reference evidence="2" key="1">
    <citation type="journal article" date="2022" name="bioRxiv">
        <title>Sequencing and chromosome-scale assembly of the giantPleurodeles waltlgenome.</title>
        <authorList>
            <person name="Brown T."/>
            <person name="Elewa A."/>
            <person name="Iarovenko S."/>
            <person name="Subramanian E."/>
            <person name="Araus A.J."/>
            <person name="Petzold A."/>
            <person name="Susuki M."/>
            <person name="Suzuki K.-i.T."/>
            <person name="Hayashi T."/>
            <person name="Toyoda A."/>
            <person name="Oliveira C."/>
            <person name="Osipova E."/>
            <person name="Leigh N.D."/>
            <person name="Simon A."/>
            <person name="Yun M.H."/>
        </authorList>
    </citation>
    <scope>NUCLEOTIDE SEQUENCE</scope>
    <source>
        <strain evidence="2">20211129_DDA</strain>
        <tissue evidence="2">Liver</tissue>
    </source>
</reference>
<sequence>MERARTRAHGHQKRTVSSNTSERSLLKACSHSTNRMQCVTASQRQRPPSARDQRHSITASASASAQCPRSASQHHSVSVRPVPAISVTASQRQRPLSARDQRHSITASASAQCPRSASQHHSVNQRPMCPPNIRSIAVSVIGTQGH</sequence>
<feature type="compositionally biased region" description="Basic residues" evidence="1">
    <location>
        <begin position="1"/>
        <end position="14"/>
    </location>
</feature>
<dbReference type="AlphaFoldDB" id="A0AAV7MMP7"/>
<dbReference type="EMBL" id="JANPWB010000013">
    <property type="protein sequence ID" value="KAJ1103744.1"/>
    <property type="molecule type" value="Genomic_DNA"/>
</dbReference>
<feature type="compositionally biased region" description="Polar residues" evidence="1">
    <location>
        <begin position="30"/>
        <end position="46"/>
    </location>
</feature>
<keyword evidence="3" id="KW-1185">Reference proteome</keyword>
<evidence type="ECO:0000256" key="1">
    <source>
        <dbReference type="SAM" id="MobiDB-lite"/>
    </source>
</evidence>
<feature type="compositionally biased region" description="Polar residues" evidence="1">
    <location>
        <begin position="56"/>
        <end position="76"/>
    </location>
</feature>
<comment type="caution">
    <text evidence="2">The sequence shown here is derived from an EMBL/GenBank/DDBJ whole genome shotgun (WGS) entry which is preliminary data.</text>
</comment>
<feature type="region of interest" description="Disordered" evidence="1">
    <location>
        <begin position="1"/>
        <end position="130"/>
    </location>
</feature>